<dbReference type="RefSeq" id="WP_241055747.1">
    <property type="nucleotide sequence ID" value="NZ_JAKZBV010000001.1"/>
</dbReference>
<dbReference type="Pfam" id="PF13692">
    <property type="entry name" value="Glyco_trans_1_4"/>
    <property type="match status" value="1"/>
</dbReference>
<evidence type="ECO:0000256" key="2">
    <source>
        <dbReference type="ARBA" id="ARBA00022676"/>
    </source>
</evidence>
<organism evidence="5 6">
    <name type="scientific">Sinomonas terrae</name>
    <dbReference type="NCBI Taxonomy" id="2908838"/>
    <lineage>
        <taxon>Bacteria</taxon>
        <taxon>Bacillati</taxon>
        <taxon>Actinomycetota</taxon>
        <taxon>Actinomycetes</taxon>
        <taxon>Micrococcales</taxon>
        <taxon>Micrococcaceae</taxon>
        <taxon>Sinomonas</taxon>
    </lineage>
</organism>
<dbReference type="Pfam" id="PF13579">
    <property type="entry name" value="Glyco_trans_4_4"/>
    <property type="match status" value="1"/>
</dbReference>
<comment type="caution">
    <text evidence="5">The sequence shown here is derived from an EMBL/GenBank/DDBJ whole genome shotgun (WGS) entry which is preliminary data.</text>
</comment>
<dbReference type="PANTHER" id="PTHR45947:SF3">
    <property type="entry name" value="SULFOQUINOVOSYL TRANSFERASE SQD2"/>
    <property type="match status" value="1"/>
</dbReference>
<keyword evidence="3 5" id="KW-0808">Transferase</keyword>
<keyword evidence="2 5" id="KW-0328">Glycosyltransferase</keyword>
<evidence type="ECO:0000256" key="3">
    <source>
        <dbReference type="ARBA" id="ARBA00022679"/>
    </source>
</evidence>
<dbReference type="InterPro" id="IPR028098">
    <property type="entry name" value="Glyco_trans_4-like_N"/>
</dbReference>
<evidence type="ECO:0000313" key="6">
    <source>
        <dbReference type="Proteomes" id="UP001202922"/>
    </source>
</evidence>
<sequence length="348" mass="38366">MKILHVTECVGGGVGRAIDQIPGLVSSHQHYLLSVRPDAQKPSGKGFARSMVLPDGHFARIMAVRRAVSELDPDVIHAHSSWAGLYVRARRIPGRVVYQPHGYALELGGNARRLAVATVEWLLARRSSSVAVLSPHEFDVAGRLNANCERVFVPNFPTIESSLRNTRTRLRRVVMVGRLSSQKDPTYFASLKQSVNAHDDTIDFRWIGDGDPASRSRLQRIGVTVTGWLDTPELVAELECASLYAHTGRYEGFPLSVLDAAACDLPVVARAIPAFSGSPVAQFETLAQHAGAILKYFSQEEDLRRDLKARNVELLEFMNAGRQQAALHQLYGITDFEECYAAAKEGRP</sequence>
<proteinExistence type="predicted"/>
<feature type="domain" description="Glycosyltransferase subfamily 4-like N-terminal" evidence="4">
    <location>
        <begin position="53"/>
        <end position="155"/>
    </location>
</feature>
<dbReference type="PANTHER" id="PTHR45947">
    <property type="entry name" value="SULFOQUINOVOSYL TRANSFERASE SQD2"/>
    <property type="match status" value="1"/>
</dbReference>
<evidence type="ECO:0000313" key="5">
    <source>
        <dbReference type="EMBL" id="MCH6471809.1"/>
    </source>
</evidence>
<dbReference type="EMBL" id="JAKZBV010000001">
    <property type="protein sequence ID" value="MCH6471809.1"/>
    <property type="molecule type" value="Genomic_DNA"/>
</dbReference>
<gene>
    <name evidence="5" type="ORF">L0M17_17855</name>
</gene>
<dbReference type="GO" id="GO:0016757">
    <property type="term" value="F:glycosyltransferase activity"/>
    <property type="evidence" value="ECO:0007669"/>
    <property type="project" value="UniProtKB-KW"/>
</dbReference>
<reference evidence="5 6" key="1">
    <citation type="submission" date="2022-03" db="EMBL/GenBank/DDBJ databases">
        <title>Sinomonas sp. isolated from a soil.</title>
        <authorList>
            <person name="Han J."/>
            <person name="Kim D.-U."/>
        </authorList>
    </citation>
    <scope>NUCLEOTIDE SEQUENCE [LARGE SCALE GENOMIC DNA]</scope>
    <source>
        <strain evidence="5 6">5-5</strain>
    </source>
</reference>
<dbReference type="Gene3D" id="3.40.50.2000">
    <property type="entry name" value="Glycogen Phosphorylase B"/>
    <property type="match status" value="2"/>
</dbReference>
<name>A0ABS9U542_9MICC</name>
<protein>
    <recommendedName>
        <fullName evidence="1">D-inositol 3-phosphate glycosyltransferase</fullName>
    </recommendedName>
</protein>
<dbReference type="SUPFAM" id="SSF53756">
    <property type="entry name" value="UDP-Glycosyltransferase/glycogen phosphorylase"/>
    <property type="match status" value="1"/>
</dbReference>
<evidence type="ECO:0000256" key="1">
    <source>
        <dbReference type="ARBA" id="ARBA00021292"/>
    </source>
</evidence>
<dbReference type="InterPro" id="IPR050194">
    <property type="entry name" value="Glycosyltransferase_grp1"/>
</dbReference>
<dbReference type="Proteomes" id="UP001202922">
    <property type="component" value="Unassembled WGS sequence"/>
</dbReference>
<accession>A0ABS9U542</accession>
<keyword evidence="6" id="KW-1185">Reference proteome</keyword>
<evidence type="ECO:0000259" key="4">
    <source>
        <dbReference type="Pfam" id="PF13579"/>
    </source>
</evidence>